<keyword evidence="3" id="KW-1185">Reference proteome</keyword>
<protein>
    <recommendedName>
        <fullName evidence="4">Biopolymer transporter Tol</fullName>
    </recommendedName>
</protein>
<accession>A0A917SU59</accession>
<sequence length="124" mass="13698">MPVRAVDPAPVYGPSVQDATDPPVTPDGRYIVVRGRLWRRSDPRLTPEERQDAVDRLMTARRAVGTARRRGDTAALTAARADVDAAKRALGERGPVWWDDGAPDLTRHMAHTTRYAAWWAGLDG</sequence>
<evidence type="ECO:0000313" key="2">
    <source>
        <dbReference type="EMBL" id="GGL98478.1"/>
    </source>
</evidence>
<reference evidence="2" key="1">
    <citation type="journal article" date="2014" name="Int. J. Syst. Evol. Microbiol.">
        <title>Complete genome sequence of Corynebacterium casei LMG S-19264T (=DSM 44701T), isolated from a smear-ripened cheese.</title>
        <authorList>
            <consortium name="US DOE Joint Genome Institute (JGI-PGF)"/>
            <person name="Walter F."/>
            <person name="Albersmeier A."/>
            <person name="Kalinowski J."/>
            <person name="Ruckert C."/>
        </authorList>
    </citation>
    <scope>NUCLEOTIDE SEQUENCE</scope>
    <source>
        <strain evidence="2">CGMCC 4.7308</strain>
    </source>
</reference>
<dbReference type="EMBL" id="BMNA01000003">
    <property type="protein sequence ID" value="GGL98478.1"/>
    <property type="molecule type" value="Genomic_DNA"/>
</dbReference>
<proteinExistence type="predicted"/>
<evidence type="ECO:0008006" key="4">
    <source>
        <dbReference type="Google" id="ProtNLM"/>
    </source>
</evidence>
<comment type="caution">
    <text evidence="2">The sequence shown here is derived from an EMBL/GenBank/DDBJ whole genome shotgun (WGS) entry which is preliminary data.</text>
</comment>
<evidence type="ECO:0000256" key="1">
    <source>
        <dbReference type="SAM" id="MobiDB-lite"/>
    </source>
</evidence>
<reference evidence="2" key="2">
    <citation type="submission" date="2020-09" db="EMBL/GenBank/DDBJ databases">
        <authorList>
            <person name="Sun Q."/>
            <person name="Zhou Y."/>
        </authorList>
    </citation>
    <scope>NUCLEOTIDE SEQUENCE</scope>
    <source>
        <strain evidence="2">CGMCC 4.7308</strain>
    </source>
</reference>
<gene>
    <name evidence="2" type="ORF">GCM10011594_17960</name>
</gene>
<dbReference type="Proteomes" id="UP000655208">
    <property type="component" value="Unassembled WGS sequence"/>
</dbReference>
<dbReference type="AlphaFoldDB" id="A0A917SU59"/>
<evidence type="ECO:0000313" key="3">
    <source>
        <dbReference type="Proteomes" id="UP000655208"/>
    </source>
</evidence>
<organism evidence="2 3">
    <name type="scientific">Nakamurella endophytica</name>
    <dbReference type="NCBI Taxonomy" id="1748367"/>
    <lineage>
        <taxon>Bacteria</taxon>
        <taxon>Bacillati</taxon>
        <taxon>Actinomycetota</taxon>
        <taxon>Actinomycetes</taxon>
        <taxon>Nakamurellales</taxon>
        <taxon>Nakamurellaceae</taxon>
        <taxon>Nakamurella</taxon>
    </lineage>
</organism>
<name>A0A917SU59_9ACTN</name>
<feature type="region of interest" description="Disordered" evidence="1">
    <location>
        <begin position="1"/>
        <end position="28"/>
    </location>
</feature>